<dbReference type="GeneID" id="106809177"/>
<evidence type="ECO:0000313" key="6">
    <source>
        <dbReference type="RefSeq" id="XP_014667651.1"/>
    </source>
</evidence>
<feature type="chain" id="PRO_5046888743" evidence="1">
    <location>
        <begin position="24"/>
        <end position="774"/>
    </location>
</feature>
<dbReference type="InterPro" id="IPR028748">
    <property type="entry name" value="CATSPERB"/>
</dbReference>
<dbReference type="InterPro" id="IPR048788">
    <property type="entry name" value="CATSPERB_2nd"/>
</dbReference>
<feature type="signal peptide" evidence="1">
    <location>
        <begin position="1"/>
        <end position="23"/>
    </location>
</feature>
<dbReference type="Proteomes" id="UP000695022">
    <property type="component" value="Unplaced"/>
</dbReference>
<dbReference type="PANTHER" id="PTHR14705">
    <property type="entry name" value="CATION CHANNEL SPERM-ASSOCIATED PROTEIN SUBUNIT BETA"/>
    <property type="match status" value="1"/>
</dbReference>
<proteinExistence type="predicted"/>
<evidence type="ECO:0000259" key="2">
    <source>
        <dbReference type="Pfam" id="PF21541"/>
    </source>
</evidence>
<feature type="domain" description="Cation channel sperm-associated auxiliary subunit beta N-terminal" evidence="2">
    <location>
        <begin position="33"/>
        <end position="151"/>
    </location>
</feature>
<keyword evidence="1" id="KW-0732">Signal</keyword>
<evidence type="ECO:0000259" key="3">
    <source>
        <dbReference type="Pfam" id="PF21548"/>
    </source>
</evidence>
<keyword evidence="5" id="KW-1185">Reference proteome</keyword>
<dbReference type="InterPro" id="IPR048786">
    <property type="entry name" value="CATSPERB_N"/>
</dbReference>
<reference evidence="6" key="1">
    <citation type="submission" date="2025-08" db="UniProtKB">
        <authorList>
            <consortium name="RefSeq"/>
        </authorList>
    </citation>
    <scope>IDENTIFICATION</scope>
</reference>
<evidence type="ECO:0000259" key="4">
    <source>
        <dbReference type="Pfam" id="PF22830"/>
    </source>
</evidence>
<gene>
    <name evidence="6" type="primary">LOC106809177</name>
</gene>
<protein>
    <submittedName>
        <fullName evidence="6">Cation channel sperm-associated protein subunit beta-like</fullName>
    </submittedName>
</protein>
<dbReference type="InterPro" id="IPR053903">
    <property type="entry name" value="CATSPERB_head"/>
</dbReference>
<feature type="domain" description="Cation channel sperm-associated auxiliary subunit beta 2nd" evidence="3">
    <location>
        <begin position="177"/>
        <end position="518"/>
    </location>
</feature>
<dbReference type="PANTHER" id="PTHR14705:SF0">
    <property type="entry name" value="CATION CHANNEL SPERM-ASSOCIATED AUXILIARY SUBUNIT BETA"/>
    <property type="match status" value="1"/>
</dbReference>
<dbReference type="Pfam" id="PF21548">
    <property type="entry name" value="CATSPERB_2nd"/>
    <property type="match status" value="1"/>
</dbReference>
<organism evidence="5 6">
    <name type="scientific">Priapulus caudatus</name>
    <name type="common">Priapulid worm</name>
    <dbReference type="NCBI Taxonomy" id="37621"/>
    <lineage>
        <taxon>Eukaryota</taxon>
        <taxon>Metazoa</taxon>
        <taxon>Ecdysozoa</taxon>
        <taxon>Scalidophora</taxon>
        <taxon>Priapulida</taxon>
        <taxon>Priapulimorpha</taxon>
        <taxon>Priapulimorphida</taxon>
        <taxon>Priapulidae</taxon>
        <taxon>Priapulus</taxon>
    </lineage>
</organism>
<feature type="domain" description="CATSPERB head" evidence="4">
    <location>
        <begin position="545"/>
        <end position="721"/>
    </location>
</feature>
<dbReference type="Pfam" id="PF21541">
    <property type="entry name" value="CATSPERB_1st"/>
    <property type="match status" value="1"/>
</dbReference>
<dbReference type="Pfam" id="PF22830">
    <property type="entry name" value="CATSPERB_head"/>
    <property type="match status" value="1"/>
</dbReference>
<dbReference type="RefSeq" id="XP_014667651.1">
    <property type="nucleotide sequence ID" value="XM_014812165.1"/>
</dbReference>
<sequence>MMSNVTLMSFLILVLKVCSRALSIQFHLTTDDTITTGMAMNRLYLATDSVSMVVLCQLYDPDNDTENSRIQLFTEYTSLGLSPLITISNATSSREFRFELATELHAWKLNISRFDLTGEERAGTSSYAQWDATVYTANSLHLFSTYATVIDLLTEPLWRRKFPNLVSSPPAEVFDGADGVKVVSSPCSPDVAAILLQTSAAHPGVYLAVTRGAFAAGSTYWYDLSPSLSDTCRDATKQDCSGLRLVDGVLSNRHLLLLSDRGVFVSESLMQGASGSTLAFTYVNTFHGTSLSQAFQNEGDHFQMSHTQFCMDRQHEVYTRDLVAVLYTGATDHSWQVEDGAVYSFAPFTTWVPVYTAETAPAQLQAVLSVQHNHHRDAVTLLYQTNEGKRHVAVRQLDSVGNLSKKVFFPPFSFPDGSLISTLTFNPTSNDLYATGSEVWLSLDGGNFFEKLHPQNGSSIASIAMSRNDNSIVLETSLGVLLYGKTGIPRLAVLQDIAPASPLHHLYIRHCGAIYQLTVTSGSISSTLINITRLEHTDVSFARALVPQYITEDDLLLHEYASLEPADTDPASGFLPTFTGKLLSLRQGGAALVTEVRHWHSVPGYVSALRMFVLKPFTYESLQDSPAQAYTLLAELPSPDSNYSQLILQDVTGAGWQETDVGKSVVLPSYSFLVVERVNDTHSIGAPVMHLRVALTAREGQWFMYNIGLTTLTPGERPWMLTEDRCRHRLFVDDVLRRRQLFELDAKENASFSVAARIWGAGPAQSLAPATVCH</sequence>
<evidence type="ECO:0000256" key="1">
    <source>
        <dbReference type="SAM" id="SignalP"/>
    </source>
</evidence>
<name>A0ABM1E630_PRICU</name>
<evidence type="ECO:0000313" key="5">
    <source>
        <dbReference type="Proteomes" id="UP000695022"/>
    </source>
</evidence>
<accession>A0ABM1E630</accession>